<comment type="caution">
    <text evidence="2">The sequence shown here is derived from an EMBL/GenBank/DDBJ whole genome shotgun (WGS) entry which is preliminary data.</text>
</comment>
<dbReference type="RefSeq" id="WP_135443058.1">
    <property type="nucleotide sequence ID" value="NZ_SRLE01000006.1"/>
</dbReference>
<gene>
    <name evidence="2" type="ORF">E4634_09150</name>
</gene>
<name>A0A4Z0M4C0_9GAMM</name>
<evidence type="ECO:0000256" key="1">
    <source>
        <dbReference type="SAM" id="MobiDB-lite"/>
    </source>
</evidence>
<keyword evidence="3" id="KW-1185">Reference proteome</keyword>
<reference evidence="2 3" key="1">
    <citation type="submission" date="2019-04" db="EMBL/GenBank/DDBJ databases">
        <title>Taxonomy of novel Haliea sp. from mangrove soil of West Coast of India.</title>
        <authorList>
            <person name="Verma A."/>
            <person name="Kumar P."/>
            <person name="Krishnamurthi S."/>
        </authorList>
    </citation>
    <scope>NUCLEOTIDE SEQUENCE [LARGE SCALE GENOMIC DNA]</scope>
    <source>
        <strain evidence="2 3">SAOS-164</strain>
    </source>
</reference>
<evidence type="ECO:0000313" key="3">
    <source>
        <dbReference type="Proteomes" id="UP000298050"/>
    </source>
</evidence>
<evidence type="ECO:0008006" key="4">
    <source>
        <dbReference type="Google" id="ProtNLM"/>
    </source>
</evidence>
<dbReference type="AlphaFoldDB" id="A0A4Z0M4C0"/>
<proteinExistence type="predicted"/>
<accession>A0A4Z0M4C0</accession>
<dbReference type="OrthoDB" id="5737394at2"/>
<dbReference type="Proteomes" id="UP000298050">
    <property type="component" value="Unassembled WGS sequence"/>
</dbReference>
<feature type="region of interest" description="Disordered" evidence="1">
    <location>
        <begin position="1"/>
        <end position="47"/>
    </location>
</feature>
<protein>
    <recommendedName>
        <fullName evidence="4">Poly(3-hydroxyalkanoate) granule-associated protein PhaI</fullName>
    </recommendedName>
</protein>
<feature type="compositionally biased region" description="Basic residues" evidence="1">
    <location>
        <begin position="10"/>
        <end position="44"/>
    </location>
</feature>
<sequence>MAEATATKAPAKKAAAKRKAPAKRKPVAKRKVTARAKPAAKKATAKVEKTAAKVEKATGEFTSMAKETGHNVLLASLGCYGMAYDQMLEQKKTIEARVEARKKKVDKLYKELVKRGTKVEKDAMKVMDDFEMPKLDLEKYTDLKTYEASLEKAKARLEELKSTATARFAA</sequence>
<organism evidence="2 3">
    <name type="scientific">Mangrovimicrobium sediminis</name>
    <dbReference type="NCBI Taxonomy" id="2562682"/>
    <lineage>
        <taxon>Bacteria</taxon>
        <taxon>Pseudomonadati</taxon>
        <taxon>Pseudomonadota</taxon>
        <taxon>Gammaproteobacteria</taxon>
        <taxon>Cellvibrionales</taxon>
        <taxon>Halieaceae</taxon>
        <taxon>Mangrovimicrobium</taxon>
    </lineage>
</organism>
<evidence type="ECO:0000313" key="2">
    <source>
        <dbReference type="EMBL" id="TGD74277.1"/>
    </source>
</evidence>
<dbReference type="EMBL" id="SRLE01000006">
    <property type="protein sequence ID" value="TGD74277.1"/>
    <property type="molecule type" value="Genomic_DNA"/>
</dbReference>